<dbReference type="GO" id="GO:0050793">
    <property type="term" value="P:regulation of developmental process"/>
    <property type="evidence" value="ECO:0007669"/>
    <property type="project" value="InterPro"/>
</dbReference>
<dbReference type="InterPro" id="IPR044700">
    <property type="entry name" value="PIP2/PIPL1"/>
</dbReference>
<keyword evidence="2" id="KW-0732">Signal</keyword>
<feature type="signal peptide" evidence="2">
    <location>
        <begin position="1"/>
        <end position="27"/>
    </location>
</feature>
<dbReference type="Gramene" id="QL02p003446:mrna">
    <property type="protein sequence ID" value="QL02p003446:mrna:CDS:1"/>
    <property type="gene ID" value="QL02p003446"/>
</dbReference>
<dbReference type="Proteomes" id="UP000594261">
    <property type="component" value="Chromosome 2"/>
</dbReference>
<dbReference type="EnsemblPlants" id="QL02p003446:mrna">
    <property type="protein sequence ID" value="QL02p003446:mrna:CDS:1"/>
    <property type="gene ID" value="QL02p003446"/>
</dbReference>
<evidence type="ECO:0000313" key="4">
    <source>
        <dbReference type="Proteomes" id="UP000594261"/>
    </source>
</evidence>
<protein>
    <submittedName>
        <fullName evidence="3">Uncharacterized protein</fullName>
    </submittedName>
</protein>
<dbReference type="GO" id="GO:0045087">
    <property type="term" value="P:innate immune response"/>
    <property type="evidence" value="ECO:0007669"/>
    <property type="project" value="InterPro"/>
</dbReference>
<reference evidence="3" key="2">
    <citation type="submission" date="2021-01" db="UniProtKB">
        <authorList>
            <consortium name="EnsemblPlants"/>
        </authorList>
    </citation>
    <scope>IDENTIFICATION</scope>
</reference>
<evidence type="ECO:0000256" key="1">
    <source>
        <dbReference type="SAM" id="MobiDB-lite"/>
    </source>
</evidence>
<accession>A0A7N2KRJ7</accession>
<dbReference type="PANTHER" id="PTHR34663:SF11">
    <property type="entry name" value="DERMOKINE-LIKE"/>
    <property type="match status" value="1"/>
</dbReference>
<sequence>MARILMSLSCFFLVLLILSPAPFLSQARPLNGDQPRISTSKGVEISFDGMNIKGVKTEGPSLRGKGNGSTNGRHLGVVKDSGPSPGEGH</sequence>
<feature type="chain" id="PRO_5029632338" evidence="2">
    <location>
        <begin position="28"/>
        <end position="89"/>
    </location>
</feature>
<dbReference type="InParanoid" id="A0A7N2KRJ7"/>
<keyword evidence="4" id="KW-1185">Reference proteome</keyword>
<dbReference type="OMA" id="MARILMS"/>
<organism evidence="3 4">
    <name type="scientific">Quercus lobata</name>
    <name type="common">Valley oak</name>
    <dbReference type="NCBI Taxonomy" id="97700"/>
    <lineage>
        <taxon>Eukaryota</taxon>
        <taxon>Viridiplantae</taxon>
        <taxon>Streptophyta</taxon>
        <taxon>Embryophyta</taxon>
        <taxon>Tracheophyta</taxon>
        <taxon>Spermatophyta</taxon>
        <taxon>Magnoliopsida</taxon>
        <taxon>eudicotyledons</taxon>
        <taxon>Gunneridae</taxon>
        <taxon>Pentapetalae</taxon>
        <taxon>rosids</taxon>
        <taxon>fabids</taxon>
        <taxon>Fagales</taxon>
        <taxon>Fagaceae</taxon>
        <taxon>Quercus</taxon>
    </lineage>
</organism>
<feature type="region of interest" description="Disordered" evidence="1">
    <location>
        <begin position="54"/>
        <end position="89"/>
    </location>
</feature>
<evidence type="ECO:0000256" key="2">
    <source>
        <dbReference type="SAM" id="SignalP"/>
    </source>
</evidence>
<dbReference type="PANTHER" id="PTHR34663">
    <property type="entry name" value="OS06G0637400 PROTEIN"/>
    <property type="match status" value="1"/>
</dbReference>
<name>A0A7N2KRJ7_QUELO</name>
<reference evidence="4" key="1">
    <citation type="journal article" date="2016" name="G3 (Bethesda)">
        <title>First Draft Assembly and Annotation of the Genome of a California Endemic Oak Quercus lobata Nee (Fagaceae).</title>
        <authorList>
            <person name="Sork V.L."/>
            <person name="Fitz-Gibbon S.T."/>
            <person name="Puiu D."/>
            <person name="Crepeau M."/>
            <person name="Gugger P.F."/>
            <person name="Sherman R."/>
            <person name="Stevens K."/>
            <person name="Langley C.H."/>
            <person name="Pellegrini M."/>
            <person name="Salzberg S.L."/>
        </authorList>
    </citation>
    <scope>NUCLEOTIDE SEQUENCE [LARGE SCALE GENOMIC DNA]</scope>
    <source>
        <strain evidence="4">cv. SW786</strain>
    </source>
</reference>
<evidence type="ECO:0000313" key="3">
    <source>
        <dbReference type="EnsemblPlants" id="QL02p003446:mrna:CDS:1"/>
    </source>
</evidence>
<proteinExistence type="predicted"/>
<dbReference type="AlphaFoldDB" id="A0A7N2KRJ7"/>